<accession>N4V0Q5</accession>
<proteinExistence type="predicted"/>
<reference evidence="2" key="2">
    <citation type="journal article" date="2014" name="PLoS ONE">
        <title>Genome and Transcriptome Analysis of the Fungal Pathogen Fusarium oxysporum f. sp. cubense Causing Banana Vascular Wilt Disease.</title>
        <authorList>
            <person name="Guo L."/>
            <person name="Han L."/>
            <person name="Yang L."/>
            <person name="Zeng H."/>
            <person name="Fan D."/>
            <person name="Zhu Y."/>
            <person name="Feng Y."/>
            <person name="Wang G."/>
            <person name="Peng C."/>
            <person name="Jiang X."/>
            <person name="Zhou D."/>
            <person name="Ni P."/>
            <person name="Liang C."/>
            <person name="Liu L."/>
            <person name="Wang J."/>
            <person name="Mao C."/>
            <person name="Fang X."/>
            <person name="Peng M."/>
            <person name="Huang J."/>
        </authorList>
    </citation>
    <scope>NUCLEOTIDE SEQUENCE [LARGE SCALE GENOMIC DNA]</scope>
    <source>
        <strain evidence="2">race 1</strain>
    </source>
</reference>
<name>N4V0Q5_FUSC1</name>
<dbReference type="AlphaFoldDB" id="N4V0Q5"/>
<dbReference type="VEuPathDB" id="FungiDB:FOC1_g10001373"/>
<dbReference type="EMBL" id="KB729940">
    <property type="protein sequence ID" value="ENH75950.1"/>
    <property type="molecule type" value="Genomic_DNA"/>
</dbReference>
<organism evidence="1 2">
    <name type="scientific">Fusarium oxysporum f. sp. cubense (strain race 1)</name>
    <name type="common">Panama disease fungus</name>
    <dbReference type="NCBI Taxonomy" id="1229664"/>
    <lineage>
        <taxon>Eukaryota</taxon>
        <taxon>Fungi</taxon>
        <taxon>Dikarya</taxon>
        <taxon>Ascomycota</taxon>
        <taxon>Pezizomycotina</taxon>
        <taxon>Sordariomycetes</taxon>
        <taxon>Hypocreomycetidae</taxon>
        <taxon>Hypocreales</taxon>
        <taxon>Nectriaceae</taxon>
        <taxon>Fusarium</taxon>
        <taxon>Fusarium oxysporum species complex</taxon>
    </lineage>
</organism>
<reference evidence="2" key="1">
    <citation type="submission" date="2012-09" db="EMBL/GenBank/DDBJ databases">
        <title>Genome sequencing and comparative transcriptomics of race 1 and race 4 of banana pathogen: Fusarium oxysporum f. sp. cubense.</title>
        <authorList>
            <person name="Fang X."/>
            <person name="Huang J."/>
        </authorList>
    </citation>
    <scope>NUCLEOTIDE SEQUENCE [LARGE SCALE GENOMIC DNA]</scope>
    <source>
        <strain evidence="2">race 1</strain>
    </source>
</reference>
<feature type="non-terminal residue" evidence="1">
    <location>
        <position position="1"/>
    </location>
</feature>
<dbReference type="Proteomes" id="UP000016928">
    <property type="component" value="Unassembled WGS sequence"/>
</dbReference>
<gene>
    <name evidence="1" type="ORF">FOC1_g10001373</name>
</gene>
<protein>
    <submittedName>
        <fullName evidence="1">Uncharacterized protein</fullName>
    </submittedName>
</protein>
<evidence type="ECO:0000313" key="2">
    <source>
        <dbReference type="Proteomes" id="UP000016928"/>
    </source>
</evidence>
<sequence>EAGRCKPRIYITYVRKVVERENPGLEPLEQVELQNTFLLQTFRGYLKGHALQLFEEERLGDKTLKDIIPLFEEKFSKPKNFYRMHRQTYHRIPPNFRQTVLTCFVLHMNDGNKKKCLQERVQNRLCTTAKWDNIS</sequence>
<dbReference type="HOGENOM" id="CLU_1890694_0_0_1"/>
<evidence type="ECO:0000313" key="1">
    <source>
        <dbReference type="EMBL" id="ENH75950.1"/>
    </source>
</evidence>